<dbReference type="EMBL" id="BLPG01000001">
    <property type="protein sequence ID" value="GFJ95446.1"/>
    <property type="molecule type" value="Genomic_DNA"/>
</dbReference>
<keyword evidence="2" id="KW-0804">Transcription</keyword>
<organism evidence="4 5">
    <name type="scientific">Phytohabitans rumicis</name>
    <dbReference type="NCBI Taxonomy" id="1076125"/>
    <lineage>
        <taxon>Bacteria</taxon>
        <taxon>Bacillati</taxon>
        <taxon>Actinomycetota</taxon>
        <taxon>Actinomycetes</taxon>
        <taxon>Micromonosporales</taxon>
        <taxon>Micromonosporaceae</taxon>
    </lineage>
</organism>
<feature type="domain" description="HTH araC/xylS-type" evidence="3">
    <location>
        <begin position="184"/>
        <end position="282"/>
    </location>
</feature>
<gene>
    <name evidence="4" type="ORF">Prum_090880</name>
</gene>
<sequence>MLDQLAAAVTRHSDALWTSTAVPRLSLISVDELGGNAELLYEPMICFAADGAKRTTAGDRTWLTSRGHMFLNSLEVPVTATLEQTPYRSAVLHLDPALLADLLLELDETDLHALPTPGGQVAAPITPELTNALTRWVRLLDTPADIKLLAARIETEILYRLLNSPLGPVLRQFAIADSSLSRIRAAAGWIRANYDQPLRIDAIAAAARMSVATLHRQFKAATGMSPIRFQKQLRLQEARRLLLAGTNSAAHVASTVGYASPSQFNREYRRTYGLPPAQDVTRLRHRLTTT</sequence>
<dbReference type="PROSITE" id="PS01124">
    <property type="entry name" value="HTH_ARAC_FAMILY_2"/>
    <property type="match status" value="1"/>
</dbReference>
<dbReference type="Gene3D" id="1.10.10.60">
    <property type="entry name" value="Homeodomain-like"/>
    <property type="match status" value="2"/>
</dbReference>
<reference evidence="4 5" key="1">
    <citation type="submission" date="2020-03" db="EMBL/GenBank/DDBJ databases">
        <title>Whole genome shotgun sequence of Phytohabitans rumicis NBRC 108638.</title>
        <authorList>
            <person name="Komaki H."/>
            <person name="Tamura T."/>
        </authorList>
    </citation>
    <scope>NUCLEOTIDE SEQUENCE [LARGE SCALE GENOMIC DNA]</scope>
    <source>
        <strain evidence="4 5">NBRC 108638</strain>
    </source>
</reference>
<name>A0A6V8LMR0_9ACTN</name>
<evidence type="ECO:0000256" key="2">
    <source>
        <dbReference type="ARBA" id="ARBA00023163"/>
    </source>
</evidence>
<dbReference type="Pfam" id="PF06719">
    <property type="entry name" value="AraC_N"/>
    <property type="match status" value="1"/>
</dbReference>
<keyword evidence="5" id="KW-1185">Reference proteome</keyword>
<dbReference type="AlphaFoldDB" id="A0A6V8LMR0"/>
<dbReference type="GO" id="GO:0003700">
    <property type="term" value="F:DNA-binding transcription factor activity"/>
    <property type="evidence" value="ECO:0007669"/>
    <property type="project" value="InterPro"/>
</dbReference>
<dbReference type="InterPro" id="IPR009594">
    <property type="entry name" value="Tscrpt_reg_HTH_AraC_N"/>
</dbReference>
<dbReference type="Proteomes" id="UP000482960">
    <property type="component" value="Unassembled WGS sequence"/>
</dbReference>
<evidence type="ECO:0000256" key="1">
    <source>
        <dbReference type="ARBA" id="ARBA00023015"/>
    </source>
</evidence>
<reference evidence="4 5" key="2">
    <citation type="submission" date="2020-03" db="EMBL/GenBank/DDBJ databases">
        <authorList>
            <person name="Ichikawa N."/>
            <person name="Kimura A."/>
            <person name="Kitahashi Y."/>
            <person name="Uohara A."/>
        </authorList>
    </citation>
    <scope>NUCLEOTIDE SEQUENCE [LARGE SCALE GENOMIC DNA]</scope>
    <source>
        <strain evidence="4 5">NBRC 108638</strain>
    </source>
</reference>
<evidence type="ECO:0000259" key="3">
    <source>
        <dbReference type="PROSITE" id="PS01124"/>
    </source>
</evidence>
<evidence type="ECO:0000313" key="4">
    <source>
        <dbReference type="EMBL" id="GFJ95446.1"/>
    </source>
</evidence>
<dbReference type="SMART" id="SM00342">
    <property type="entry name" value="HTH_ARAC"/>
    <property type="match status" value="1"/>
</dbReference>
<comment type="caution">
    <text evidence="4">The sequence shown here is derived from an EMBL/GenBank/DDBJ whole genome shotgun (WGS) entry which is preliminary data.</text>
</comment>
<dbReference type="InterPro" id="IPR018060">
    <property type="entry name" value="HTH_AraC"/>
</dbReference>
<accession>A0A6V8LMR0</accession>
<dbReference type="SUPFAM" id="SSF46689">
    <property type="entry name" value="Homeodomain-like"/>
    <property type="match status" value="2"/>
</dbReference>
<dbReference type="PANTHER" id="PTHR43436:SF1">
    <property type="entry name" value="TRANSCRIPTIONAL REGULATORY PROTEIN"/>
    <property type="match status" value="1"/>
</dbReference>
<dbReference type="GO" id="GO:0043565">
    <property type="term" value="F:sequence-specific DNA binding"/>
    <property type="evidence" value="ECO:0007669"/>
    <property type="project" value="InterPro"/>
</dbReference>
<evidence type="ECO:0000313" key="5">
    <source>
        <dbReference type="Proteomes" id="UP000482960"/>
    </source>
</evidence>
<keyword evidence="1" id="KW-0805">Transcription regulation</keyword>
<dbReference type="InterPro" id="IPR009057">
    <property type="entry name" value="Homeodomain-like_sf"/>
</dbReference>
<proteinExistence type="predicted"/>
<protein>
    <submittedName>
        <fullName evidence="4">AraC family transcriptional regulator</fullName>
    </submittedName>
</protein>
<dbReference type="Pfam" id="PF12833">
    <property type="entry name" value="HTH_18"/>
    <property type="match status" value="1"/>
</dbReference>
<dbReference type="PANTHER" id="PTHR43436">
    <property type="entry name" value="ARAC-FAMILY TRANSCRIPTIONAL REGULATOR"/>
    <property type="match status" value="1"/>
</dbReference>
<dbReference type="RefSeq" id="WP_173083024.1">
    <property type="nucleotide sequence ID" value="NZ_BAABJB010000083.1"/>
</dbReference>